<evidence type="ECO:0000313" key="1">
    <source>
        <dbReference type="EMBL" id="RCN25171.1"/>
    </source>
</evidence>
<protein>
    <submittedName>
        <fullName evidence="1">Uncharacterized protein</fullName>
    </submittedName>
</protein>
<dbReference type="Proteomes" id="UP000252519">
    <property type="component" value="Unassembled WGS sequence"/>
</dbReference>
<accession>A0A368EZC0</accession>
<reference evidence="1 2" key="1">
    <citation type="submission" date="2014-10" db="EMBL/GenBank/DDBJ databases">
        <title>Draft genome of the hookworm Ancylostoma caninum.</title>
        <authorList>
            <person name="Mitreva M."/>
        </authorList>
    </citation>
    <scope>NUCLEOTIDE SEQUENCE [LARGE SCALE GENOMIC DNA]</scope>
    <source>
        <strain evidence="1 2">Baltimore</strain>
    </source>
</reference>
<name>A0A368EZC0_ANCCA</name>
<dbReference type="AlphaFoldDB" id="A0A368EZC0"/>
<evidence type="ECO:0000313" key="2">
    <source>
        <dbReference type="Proteomes" id="UP000252519"/>
    </source>
</evidence>
<comment type="caution">
    <text evidence="1">The sequence shown here is derived from an EMBL/GenBank/DDBJ whole genome shotgun (WGS) entry which is preliminary data.</text>
</comment>
<sequence length="95" mass="11063">MQLRFEAAPFPAATVCNLNAFKYSELIQYEEIKEGFDYWERVINARHMSDMLRQENKLKKTYSTKLPNRRTRAARGCLSAGIRAVYVLEYGAVRP</sequence>
<keyword evidence="2" id="KW-1185">Reference proteome</keyword>
<dbReference type="EMBL" id="JOJR01013652">
    <property type="protein sequence ID" value="RCN25171.1"/>
    <property type="molecule type" value="Genomic_DNA"/>
</dbReference>
<organism evidence="1 2">
    <name type="scientific">Ancylostoma caninum</name>
    <name type="common">Dog hookworm</name>
    <dbReference type="NCBI Taxonomy" id="29170"/>
    <lineage>
        <taxon>Eukaryota</taxon>
        <taxon>Metazoa</taxon>
        <taxon>Ecdysozoa</taxon>
        <taxon>Nematoda</taxon>
        <taxon>Chromadorea</taxon>
        <taxon>Rhabditida</taxon>
        <taxon>Rhabditina</taxon>
        <taxon>Rhabditomorpha</taxon>
        <taxon>Strongyloidea</taxon>
        <taxon>Ancylostomatidae</taxon>
        <taxon>Ancylostomatinae</taxon>
        <taxon>Ancylostoma</taxon>
    </lineage>
</organism>
<dbReference type="STRING" id="29170.A0A368EZC0"/>
<proteinExistence type="predicted"/>
<dbReference type="OrthoDB" id="6502088at2759"/>
<gene>
    <name evidence="1" type="ORF">ANCCAN_29118</name>
</gene>